<dbReference type="EMBL" id="JAOYFB010000040">
    <property type="protein sequence ID" value="KAK4037622.1"/>
    <property type="molecule type" value="Genomic_DNA"/>
</dbReference>
<organism evidence="1 2">
    <name type="scientific">Daphnia magna</name>
    <dbReference type="NCBI Taxonomy" id="35525"/>
    <lineage>
        <taxon>Eukaryota</taxon>
        <taxon>Metazoa</taxon>
        <taxon>Ecdysozoa</taxon>
        <taxon>Arthropoda</taxon>
        <taxon>Crustacea</taxon>
        <taxon>Branchiopoda</taxon>
        <taxon>Diplostraca</taxon>
        <taxon>Cladocera</taxon>
        <taxon>Anomopoda</taxon>
        <taxon>Daphniidae</taxon>
        <taxon>Daphnia</taxon>
    </lineage>
</organism>
<reference evidence="1 2" key="1">
    <citation type="journal article" date="2023" name="Nucleic Acids Res.">
        <title>The hologenome of Daphnia magna reveals possible DNA methylation and microbiome-mediated evolution of the host genome.</title>
        <authorList>
            <person name="Chaturvedi A."/>
            <person name="Li X."/>
            <person name="Dhandapani V."/>
            <person name="Marshall H."/>
            <person name="Kissane S."/>
            <person name="Cuenca-Cambronero M."/>
            <person name="Asole G."/>
            <person name="Calvet F."/>
            <person name="Ruiz-Romero M."/>
            <person name="Marangio P."/>
            <person name="Guigo R."/>
            <person name="Rago D."/>
            <person name="Mirbahai L."/>
            <person name="Eastwood N."/>
            <person name="Colbourne J.K."/>
            <person name="Zhou J."/>
            <person name="Mallon E."/>
            <person name="Orsini L."/>
        </authorList>
    </citation>
    <scope>NUCLEOTIDE SEQUENCE [LARGE SCALE GENOMIC DNA]</scope>
    <source>
        <strain evidence="1">LRV0_1</strain>
    </source>
</reference>
<evidence type="ECO:0000313" key="1">
    <source>
        <dbReference type="EMBL" id="KAK4037622.1"/>
    </source>
</evidence>
<comment type="caution">
    <text evidence="1">The sequence shown here is derived from an EMBL/GenBank/DDBJ whole genome shotgun (WGS) entry which is preliminary data.</text>
</comment>
<gene>
    <name evidence="1" type="ORF">OUZ56_029653</name>
</gene>
<protein>
    <submittedName>
        <fullName evidence="1">Uncharacterized protein</fullName>
    </submittedName>
</protein>
<name>A0ABR0B7V8_9CRUS</name>
<sequence length="70" mass="8214">MNGDRGLNEELEFHLNDLDKMNNDLTSSDDDEIRRERRIEAVTPIHRRLERKLNGRKSLTPMQQLLAALN</sequence>
<keyword evidence="2" id="KW-1185">Reference proteome</keyword>
<dbReference type="Proteomes" id="UP001234178">
    <property type="component" value="Unassembled WGS sequence"/>
</dbReference>
<accession>A0ABR0B7V8</accession>
<evidence type="ECO:0000313" key="2">
    <source>
        <dbReference type="Proteomes" id="UP001234178"/>
    </source>
</evidence>
<proteinExistence type="predicted"/>